<feature type="region of interest" description="Disordered" evidence="7">
    <location>
        <begin position="1076"/>
        <end position="1105"/>
    </location>
</feature>
<keyword evidence="11" id="KW-1185">Reference proteome</keyword>
<dbReference type="Pfam" id="PF12931">
    <property type="entry name" value="TPR_Sec16"/>
    <property type="match status" value="1"/>
</dbReference>
<dbReference type="GO" id="GO:0015031">
    <property type="term" value="P:protein transport"/>
    <property type="evidence" value="ECO:0007669"/>
    <property type="project" value="UniProtKB-KW"/>
</dbReference>
<dbReference type="GO" id="GO:0012507">
    <property type="term" value="C:ER to Golgi transport vesicle membrane"/>
    <property type="evidence" value="ECO:0000318"/>
    <property type="project" value="GO_Central"/>
</dbReference>
<feature type="region of interest" description="Disordered" evidence="7">
    <location>
        <begin position="185"/>
        <end position="204"/>
    </location>
</feature>
<evidence type="ECO:0000313" key="11">
    <source>
        <dbReference type="Proteomes" id="UP000017836"/>
    </source>
</evidence>
<feature type="region of interest" description="Disordered" evidence="7">
    <location>
        <begin position="212"/>
        <end position="282"/>
    </location>
</feature>
<feature type="domain" description="Sec16 central conserved" evidence="9">
    <location>
        <begin position="615"/>
        <end position="733"/>
    </location>
</feature>
<comment type="similarity">
    <text evidence="2 6">Belongs to the SEC16 family.</text>
</comment>
<accession>W1Q0K6</accession>
<dbReference type="PANTHER" id="PTHR13402">
    <property type="entry name" value="RGPR-RELATED"/>
    <property type="match status" value="1"/>
</dbReference>
<organism evidence="10 11">
    <name type="scientific">Amborella trichopoda</name>
    <dbReference type="NCBI Taxonomy" id="13333"/>
    <lineage>
        <taxon>Eukaryota</taxon>
        <taxon>Viridiplantae</taxon>
        <taxon>Streptophyta</taxon>
        <taxon>Embryophyta</taxon>
        <taxon>Tracheophyta</taxon>
        <taxon>Spermatophyta</taxon>
        <taxon>Magnoliopsida</taxon>
        <taxon>Amborellales</taxon>
        <taxon>Amborellaceae</taxon>
        <taxon>Amborella</taxon>
    </lineage>
</organism>
<feature type="compositionally biased region" description="Polar residues" evidence="7">
    <location>
        <begin position="1312"/>
        <end position="1321"/>
    </location>
</feature>
<dbReference type="KEGG" id="atr:18442341"/>
<dbReference type="STRING" id="13333.W1Q0K6"/>
<dbReference type="GO" id="GO:0016192">
    <property type="term" value="P:vesicle-mediated transport"/>
    <property type="evidence" value="ECO:0007669"/>
    <property type="project" value="UniProtKB-KW"/>
</dbReference>
<evidence type="ECO:0000256" key="3">
    <source>
        <dbReference type="ARBA" id="ARBA00022448"/>
    </source>
</evidence>
<keyword evidence="5 6" id="KW-0931">ER-Golgi transport</keyword>
<dbReference type="Pfam" id="PF12932">
    <property type="entry name" value="Sec16"/>
    <property type="match status" value="1"/>
</dbReference>
<feature type="compositionally biased region" description="Low complexity" evidence="7">
    <location>
        <begin position="1373"/>
        <end position="1382"/>
    </location>
</feature>
<feature type="region of interest" description="Disordered" evidence="7">
    <location>
        <begin position="317"/>
        <end position="342"/>
    </location>
</feature>
<dbReference type="InterPro" id="IPR024340">
    <property type="entry name" value="Sec16_CCD"/>
</dbReference>
<feature type="compositionally biased region" description="Polar residues" evidence="7">
    <location>
        <begin position="1154"/>
        <end position="1177"/>
    </location>
</feature>
<keyword evidence="3 6" id="KW-0813">Transport</keyword>
<evidence type="ECO:0000259" key="9">
    <source>
        <dbReference type="Pfam" id="PF12932"/>
    </source>
</evidence>
<keyword evidence="4 6" id="KW-0256">Endoplasmic reticulum</keyword>
<gene>
    <name evidence="10" type="ORF">AMTR_s00021p00231460</name>
</gene>
<evidence type="ECO:0000256" key="7">
    <source>
        <dbReference type="SAM" id="MobiDB-lite"/>
    </source>
</evidence>
<dbReference type="Proteomes" id="UP000017836">
    <property type="component" value="Unassembled WGS sequence"/>
</dbReference>
<name>W1Q0K6_AMBTC</name>
<feature type="domain" description="Sec16 Sec23-binding" evidence="8">
    <location>
        <begin position="788"/>
        <end position="1076"/>
    </location>
</feature>
<dbReference type="OrthoDB" id="8918678at2759"/>
<feature type="region of interest" description="Disordered" evidence="7">
    <location>
        <begin position="1121"/>
        <end position="1184"/>
    </location>
</feature>
<evidence type="ECO:0000256" key="1">
    <source>
        <dbReference type="ARBA" id="ARBA00004240"/>
    </source>
</evidence>
<proteinExistence type="inferred from homology"/>
<feature type="compositionally biased region" description="Low complexity" evidence="7">
    <location>
        <begin position="272"/>
        <end position="282"/>
    </location>
</feature>
<evidence type="ECO:0000256" key="2">
    <source>
        <dbReference type="ARBA" id="ARBA00005927"/>
    </source>
</evidence>
<dbReference type="GO" id="GO:0000139">
    <property type="term" value="C:Golgi membrane"/>
    <property type="evidence" value="ECO:0007669"/>
    <property type="project" value="UniProtKB-SubCell"/>
</dbReference>
<dbReference type="GO" id="GO:0007030">
    <property type="term" value="P:Golgi organization"/>
    <property type="evidence" value="ECO:0000318"/>
    <property type="project" value="GO_Central"/>
</dbReference>
<evidence type="ECO:0000256" key="6">
    <source>
        <dbReference type="RuleBase" id="RU364101"/>
    </source>
</evidence>
<dbReference type="CDD" id="cd09233">
    <property type="entry name" value="ACE1-Sec16-like"/>
    <property type="match status" value="1"/>
</dbReference>
<evidence type="ECO:0000313" key="10">
    <source>
        <dbReference type="EMBL" id="ERN14089.1"/>
    </source>
</evidence>
<feature type="region of interest" description="Disordered" evidence="7">
    <location>
        <begin position="1258"/>
        <end position="1417"/>
    </location>
</feature>
<dbReference type="Gramene" id="ERN14089">
    <property type="protein sequence ID" value="ERN14089"/>
    <property type="gene ID" value="AMTR_s00021p00231460"/>
</dbReference>
<reference evidence="11" key="1">
    <citation type="journal article" date="2013" name="Science">
        <title>The Amborella genome and the evolution of flowering plants.</title>
        <authorList>
            <consortium name="Amborella Genome Project"/>
        </authorList>
    </citation>
    <scope>NUCLEOTIDE SEQUENCE [LARGE SCALE GENOMIC DNA]</scope>
</reference>
<feature type="compositionally biased region" description="Polar residues" evidence="7">
    <location>
        <begin position="1339"/>
        <end position="1355"/>
    </location>
</feature>
<dbReference type="GO" id="GO:0070971">
    <property type="term" value="C:endoplasmic reticulum exit site"/>
    <property type="evidence" value="ECO:0000318"/>
    <property type="project" value="GO_Central"/>
</dbReference>
<dbReference type="OMA" id="FAQQQFI"/>
<evidence type="ECO:0000259" key="8">
    <source>
        <dbReference type="Pfam" id="PF12931"/>
    </source>
</evidence>
<keyword evidence="6" id="KW-0653">Protein transport</keyword>
<dbReference type="PANTHER" id="PTHR13402:SF6">
    <property type="entry name" value="SECRETORY 16, ISOFORM I"/>
    <property type="match status" value="1"/>
</dbReference>
<dbReference type="HOGENOM" id="CLU_002428_1_0_1"/>
<evidence type="ECO:0000256" key="4">
    <source>
        <dbReference type="ARBA" id="ARBA00022824"/>
    </source>
</evidence>
<dbReference type="EMBL" id="KI392560">
    <property type="protein sequence ID" value="ERN14089.1"/>
    <property type="molecule type" value="Genomic_DNA"/>
</dbReference>
<dbReference type="InterPro" id="IPR024298">
    <property type="entry name" value="Sec16_Sec23-bd"/>
</dbReference>
<feature type="compositionally biased region" description="Polar residues" evidence="7">
    <location>
        <begin position="212"/>
        <end position="237"/>
    </location>
</feature>
<feature type="region of interest" description="Disordered" evidence="7">
    <location>
        <begin position="119"/>
        <end position="145"/>
    </location>
</feature>
<keyword evidence="6" id="KW-0333">Golgi apparatus</keyword>
<dbReference type="GO" id="GO:0070973">
    <property type="term" value="P:protein localization to endoplasmic reticulum exit site"/>
    <property type="evidence" value="ECO:0000318"/>
    <property type="project" value="GO_Central"/>
</dbReference>
<dbReference type="eggNOG" id="KOG1913">
    <property type="taxonomic scope" value="Eukaryota"/>
</dbReference>
<protein>
    <recommendedName>
        <fullName evidence="6">Protein transport protein sec16</fullName>
    </recommendedName>
</protein>
<dbReference type="Gene3D" id="1.25.40.1030">
    <property type="match status" value="1"/>
</dbReference>
<sequence length="1484" mass="160347">MASPMEDQSDEDFFDKLVSDEYGITGSDYPNGTLAGSSSSFAEVVDADETDLPDKAFSKLSLREMESNGGSHEALGDCVGMAPDVPVKDVLVAEESVCLKTSDSSALGAFEEPTSLVSPQLGFEANGGLDPNDVKPGKGSNGNHTSVKEVQWSSFYAEPHQSDPSGLSSYSDFFSELGSMSSDPVGGSIDGISQKNYPSKVNPILDKKHCQGTSFRTSGYQDNSGPFGENPSSSINENELGPFISSSALKQEGSKPELDHWSSSNIGEVQSDDVNNNSNANAGQDLYSSQCWESHYPGWKYDQTTGEWHQIDGYDLKASNSDGTRATNQDSVSNQDSANGSEVSYLQQGSNSIVGIVNEEMGITGNVSSCNNFSHSGSEYQQNMVFDPQYPGWYYDLLAQEWRQLESYSQETQTNTISADHVSIHQQTQGEIGLGSSSNATEILGNSEQCHVQNGSMISYSHGKDQVHASILPQNTWYPEQISNNGTLNSLSQDRFGSEQFLGQQDSYNSTNKTEKQFGFGTVETVPSYGSSNYNYNISHTGAMLQSFVSAEKSYQFSNMVVGQNQQKYFSGDYYGEWKAGMDFSQSPIQTGNSIYEASSYGSIGGRISSGRPPHALVTFGFGGKLVIMKSPSSSFGSQDPVGGSISIHDLLDVVLDKTDVANGGNGACDYFNALCQQSFPGPLVGGSVANKDLYKWIDERIANCETSSTYFRKGELLRMLVSLLKICCQYYGKLRSPFGTDSESQEVDGPESAVTKLFASAKKYDPSSQCLLSLPSEGKIRATATEVQNLLVAGRRKEALQLAQEGQLWGPALVLAAQLGEKFYVDTVKQMAHRQFISGSPLRTLCLLIAGQQYDVFSSESEVISSHPSLGTTTQHPAKAPLNGMLDDWEENVAVITANRTKDDELVLIHLGDCLWKDRDEVTAAHTCYLVAEKNIEPFSDSARLCLIGADHFRCPRTYTSPEAIQRTEVYEYAKVLGNSQFILLPFQPYKLIYAHMLAEVGKVSDSLRYCQALTKVLKNSRRAPEVESWKSMLSSLEERVRIHQQGGYSSSIAPAKLVGKFFTTIDSTINRIIGAPPSPMPSTASNVQSSDPDSHLGFPKAGNDSLRMANATLMPSASMDPISEWTGGNHGNNGFTRHSRSISEPDFGRTPIQGTSGSKDAYSPTDTQRKTSASGGPTRLGRFGSNILQKAVGLVSRNRQAKLGEKNKFYYDEKLKRWVEEGAETPVEEAVLAPPPMTASFQNGFSDYNPNNVIKSQISPNGGHEIRSPTPTEHSSGIPPIPPTNQFSSRGRMGVRSRYVDTFNKGGGPQSNLFQSPSLPSAKPVSKAKFFVPTPSNPSESIPDNVTESTSMMNREDPFMSNALTSPSPPSSSSSSSSSSLQASSLQRHGSMDNVASMGNKGTVGNVPRTSRSRAASWSGGFANMLGGEMELMDQKPVSVAMIGMSPPSSSTPTSSLMGGIGTAYMPVNGGNLGDDLQEVEL</sequence>
<comment type="subcellular location">
    <subcellularLocation>
        <location evidence="1">Endoplasmic reticulum</location>
    </subcellularLocation>
    <subcellularLocation>
        <location evidence="6">Golgi apparatus membrane</location>
    </subcellularLocation>
</comment>
<feature type="compositionally biased region" description="Polar residues" evidence="7">
    <location>
        <begin position="1083"/>
        <end position="1093"/>
    </location>
</feature>
<keyword evidence="6" id="KW-0472">Membrane</keyword>
<evidence type="ECO:0000256" key="5">
    <source>
        <dbReference type="ARBA" id="ARBA00022892"/>
    </source>
</evidence>
<feature type="compositionally biased region" description="Polar residues" evidence="7">
    <location>
        <begin position="318"/>
        <end position="342"/>
    </location>
</feature>